<evidence type="ECO:0000313" key="1">
    <source>
        <dbReference type="EMBL" id="RFU27594.1"/>
    </source>
</evidence>
<gene>
    <name evidence="1" type="ORF">B7463_g8735</name>
</gene>
<dbReference type="Gene3D" id="3.30.420.10">
    <property type="entry name" value="Ribonuclease H-like superfamily/Ribonuclease H"/>
    <property type="match status" value="1"/>
</dbReference>
<comment type="caution">
    <text evidence="1">The sequence shown here is derived from an EMBL/GenBank/DDBJ whole genome shotgun (WGS) entry which is preliminary data.</text>
</comment>
<dbReference type="OMA" id="VERCDTH"/>
<dbReference type="OrthoDB" id="3562262at2759"/>
<reference evidence="1 2" key="1">
    <citation type="submission" date="2018-05" db="EMBL/GenBank/DDBJ databases">
        <title>Draft genome sequence of Scytalidium lignicola DSM 105466, a ubiquitous saprotrophic fungus.</title>
        <authorList>
            <person name="Buettner E."/>
            <person name="Gebauer A.M."/>
            <person name="Hofrichter M."/>
            <person name="Liers C."/>
            <person name="Kellner H."/>
        </authorList>
    </citation>
    <scope>NUCLEOTIDE SEQUENCE [LARGE SCALE GENOMIC DNA]</scope>
    <source>
        <strain evidence="1 2">DSM 105466</strain>
    </source>
</reference>
<proteinExistence type="predicted"/>
<organism evidence="1 2">
    <name type="scientific">Scytalidium lignicola</name>
    <name type="common">Hyphomycete</name>
    <dbReference type="NCBI Taxonomy" id="5539"/>
    <lineage>
        <taxon>Eukaryota</taxon>
        <taxon>Fungi</taxon>
        <taxon>Dikarya</taxon>
        <taxon>Ascomycota</taxon>
        <taxon>Pezizomycotina</taxon>
        <taxon>Leotiomycetes</taxon>
        <taxon>Leotiomycetes incertae sedis</taxon>
        <taxon>Scytalidium</taxon>
    </lineage>
</organism>
<protein>
    <submittedName>
        <fullName evidence="1">Uncharacterized protein</fullName>
    </submittedName>
</protein>
<sequence>MQTDLTLTSATLNNALKSDFNLTFETLFVNNVDDDFNSEPEELEQGDFVLTTETYSWDIDLKAFTTTTTEVFSATSLSPGRFRFNLQDNVTFNYFIIIDVFYIDIEIRDLDKDITLQMVFKAVNDFVRPDRFVLTLLVYSAYSCMSELDTSALTVSQRVTAIKKAMEEISKIRAKRQVQNMINMHNGPDAYVQSTTLLNRDFYVWPPPELIEQLGLREGSILRVVKPLYGVPEAGNHWFQTYHFYHVEALAMKPSTYDPCLLYSTEPFGVVGLQTDDTFQEDVKSLNKRLQWQIQNAARGIQFVKLDKETLQLLVFTDASFANNKDLSSQIGYIVALADRKGNVNTLHWTSVKCKRVIRSVLASELYGMAYGFDMGAAIKSTIEGILEIDFPLVICTDSRSLYDCLVKLGTTQEKWLMIDVMCLRQAYERRQIAEVRWIEGTTNPADSMTKGKPSSALKQLLDMNKVQLEVVEWVERDSVGGGTENRTEEGFGAIPN</sequence>
<feature type="non-terminal residue" evidence="1">
    <location>
        <position position="497"/>
    </location>
</feature>
<dbReference type="AlphaFoldDB" id="A0A3E2H2H4"/>
<dbReference type="Proteomes" id="UP000258309">
    <property type="component" value="Unassembled WGS sequence"/>
</dbReference>
<dbReference type="STRING" id="5539.A0A3E2H2H4"/>
<accession>A0A3E2H2H4</accession>
<dbReference type="EMBL" id="NCSJ02000198">
    <property type="protein sequence ID" value="RFU27594.1"/>
    <property type="molecule type" value="Genomic_DNA"/>
</dbReference>
<dbReference type="GO" id="GO:0003676">
    <property type="term" value="F:nucleic acid binding"/>
    <property type="evidence" value="ECO:0007669"/>
    <property type="project" value="InterPro"/>
</dbReference>
<name>A0A3E2H2H4_SCYLI</name>
<evidence type="ECO:0000313" key="2">
    <source>
        <dbReference type="Proteomes" id="UP000258309"/>
    </source>
</evidence>
<dbReference type="InterPro" id="IPR036397">
    <property type="entry name" value="RNaseH_sf"/>
</dbReference>
<keyword evidence="2" id="KW-1185">Reference proteome</keyword>
<feature type="non-terminal residue" evidence="1">
    <location>
        <position position="1"/>
    </location>
</feature>